<dbReference type="InterPro" id="IPR043683">
    <property type="entry name" value="TetX_monooxygenase"/>
</dbReference>
<feature type="binding site" evidence="5">
    <location>
        <position position="50"/>
    </location>
    <ligand>
        <name>FAD</name>
        <dbReference type="ChEBI" id="CHEBI:57692"/>
    </ligand>
</feature>
<sequence length="387" mass="42276">MLLTGKKTAIIGAGPGGLTLARLLQQHGADVTIFERDADRHARQQGATLDLHDESGLRALRAAGLLDAFRAHYRPGADKLRLTDAQATIHFDQHQQTSTPADFGHEHFRPEIDRGPLRDLLIDSLRPGTIVWNCQLLGLKPAADGWQLQFRDGPAVYADLVVGADGANSKVRAQVTPLPPFFTGFTIVEGNVYDAARQAPALWELVRGGKVFALEGEQSIILSAKGDGSLAFYTCQPSTENWVQTSGIDFHDSAQVAAWFARDFAAWSPVWRELFAAAYFVPRPQYCMPLDQYWEAQPTITLLGDAAHLMPPYAGEGVNMAMLDALELSECLTKTGFSSAREAISHYEMTMRARAAEAADMSIVSMERLHSAGGLAWMRELVSSPVG</sequence>
<comment type="subunit">
    <text evidence="5">Monomer.</text>
</comment>
<keyword evidence="4 5" id="KW-0503">Monooxygenase</keyword>
<evidence type="ECO:0000313" key="7">
    <source>
        <dbReference type="EMBL" id="UOQ51447.1"/>
    </source>
</evidence>
<dbReference type="Proteomes" id="UP000831785">
    <property type="component" value="Chromosome"/>
</dbReference>
<feature type="binding site" evidence="5">
    <location>
        <position position="114"/>
    </location>
    <ligand>
        <name>FAD</name>
        <dbReference type="ChEBI" id="CHEBI:57692"/>
    </ligand>
</feature>
<protein>
    <recommendedName>
        <fullName evidence="5">Flavin-dependent monooxygenase</fullName>
    </recommendedName>
    <alternativeName>
        <fullName evidence="5">TetX monooxygenase</fullName>
        <shortName evidence="5">TetX</shortName>
        <ecNumber evidence="5">1.14.13.-</ecNumber>
    </alternativeName>
</protein>
<comment type="domain">
    <text evidence="5">Consists of an N-terminal FAD-binding domain with a Rossman fold and a C-terminal substrate-binding domain.</text>
</comment>
<evidence type="ECO:0000259" key="6">
    <source>
        <dbReference type="Pfam" id="PF01494"/>
    </source>
</evidence>
<evidence type="ECO:0000256" key="1">
    <source>
        <dbReference type="ARBA" id="ARBA00022630"/>
    </source>
</evidence>
<evidence type="ECO:0000256" key="5">
    <source>
        <dbReference type="HAMAP-Rule" id="MF_00845"/>
    </source>
</evidence>
<name>A0ABY4F5Q3_9BACT</name>
<comment type="catalytic activity">
    <reaction evidence="5">
        <text>a tetracycline + NADPH + O2 + H(+) = an 11a-hydroxytetracycline + NADP(+) + H2O</text>
        <dbReference type="Rhea" id="RHEA:61444"/>
        <dbReference type="ChEBI" id="CHEBI:15377"/>
        <dbReference type="ChEBI" id="CHEBI:15378"/>
        <dbReference type="ChEBI" id="CHEBI:15379"/>
        <dbReference type="ChEBI" id="CHEBI:57783"/>
        <dbReference type="ChEBI" id="CHEBI:58349"/>
        <dbReference type="ChEBI" id="CHEBI:144644"/>
        <dbReference type="ChEBI" id="CHEBI:144645"/>
    </reaction>
</comment>
<keyword evidence="2 5" id="KW-0274">FAD</keyword>
<dbReference type="RefSeq" id="WP_244714657.1">
    <property type="nucleotide sequence ID" value="NZ_CP095049.1"/>
</dbReference>
<dbReference type="PANTHER" id="PTHR46972">
    <property type="entry name" value="MONOOXYGENASE ASQM-RELATED"/>
    <property type="match status" value="1"/>
</dbReference>
<keyword evidence="5" id="KW-0963">Cytoplasm</keyword>
<gene>
    <name evidence="7" type="ORF">MUN80_16955</name>
</gene>
<dbReference type="SUPFAM" id="SSF51905">
    <property type="entry name" value="FAD/NAD(P)-binding domain"/>
    <property type="match status" value="1"/>
</dbReference>
<proteinExistence type="inferred from homology"/>
<dbReference type="PANTHER" id="PTHR46972:SF1">
    <property type="entry name" value="FAD DEPENDENT OXIDOREDUCTASE DOMAIN-CONTAINING PROTEIN"/>
    <property type="match status" value="1"/>
</dbReference>
<accession>A0ABY4F5Q3</accession>
<keyword evidence="3 5" id="KW-0560">Oxidoreductase</keyword>
<reference evidence="7 8" key="1">
    <citation type="submission" date="2022-04" db="EMBL/GenBank/DDBJ databases">
        <title>Hymenobacter sp. isolated from the air.</title>
        <authorList>
            <person name="Won M."/>
            <person name="Lee C.-M."/>
            <person name="Woen H.-Y."/>
            <person name="Kwon S.-W."/>
        </authorList>
    </citation>
    <scope>NUCLEOTIDE SEQUENCE [LARGE SCALE GENOMIC DNA]</scope>
    <source>
        <strain evidence="8">5116 S-27</strain>
    </source>
</reference>
<dbReference type="Gene3D" id="3.50.50.60">
    <property type="entry name" value="FAD/NAD(P)-binding domain"/>
    <property type="match status" value="1"/>
</dbReference>
<dbReference type="PRINTS" id="PR00420">
    <property type="entry name" value="RNGMNOXGNASE"/>
</dbReference>
<evidence type="ECO:0000256" key="4">
    <source>
        <dbReference type="ARBA" id="ARBA00023033"/>
    </source>
</evidence>
<comment type="function">
    <text evidence="5">An FAD-requiring monooxygenase active on some tetracycline antibiotic derivatives, which leads to their inactivation. Hydroxylates carbon 11a of tetracycline and some analogs.</text>
</comment>
<organism evidence="7 8">
    <name type="scientific">Hymenobacter cellulosivorans</name>
    <dbReference type="NCBI Taxonomy" id="2932249"/>
    <lineage>
        <taxon>Bacteria</taxon>
        <taxon>Pseudomonadati</taxon>
        <taxon>Bacteroidota</taxon>
        <taxon>Cytophagia</taxon>
        <taxon>Cytophagales</taxon>
        <taxon>Hymenobacteraceae</taxon>
        <taxon>Hymenobacter</taxon>
    </lineage>
</organism>
<keyword evidence="1 5" id="KW-0285">Flavoprotein</keyword>
<feature type="binding site" evidence="5">
    <location>
        <position position="43"/>
    </location>
    <ligand>
        <name>NADPH</name>
        <dbReference type="ChEBI" id="CHEBI:57783"/>
    </ligand>
</feature>
<comment type="cofactor">
    <cofactor evidence="5">
        <name>FAD</name>
        <dbReference type="ChEBI" id="CHEBI:57692"/>
    </cofactor>
</comment>
<evidence type="ECO:0000313" key="8">
    <source>
        <dbReference type="Proteomes" id="UP000831785"/>
    </source>
</evidence>
<dbReference type="HAMAP" id="MF_00845">
    <property type="entry name" value="TetX_monooxygenase"/>
    <property type="match status" value="1"/>
</dbReference>
<keyword evidence="5" id="KW-0521">NADP</keyword>
<dbReference type="EMBL" id="CP095049">
    <property type="protein sequence ID" value="UOQ51447.1"/>
    <property type="molecule type" value="Genomic_DNA"/>
</dbReference>
<keyword evidence="5" id="KW-0547">Nucleotide-binding</keyword>
<keyword evidence="8" id="KW-1185">Reference proteome</keyword>
<dbReference type="Pfam" id="PF01494">
    <property type="entry name" value="FAD_binding_3"/>
    <property type="match status" value="1"/>
</dbReference>
<dbReference type="InterPro" id="IPR036188">
    <property type="entry name" value="FAD/NAD-bd_sf"/>
</dbReference>
<dbReference type="GO" id="GO:0004497">
    <property type="term" value="F:monooxygenase activity"/>
    <property type="evidence" value="ECO:0007669"/>
    <property type="project" value="UniProtKB-KW"/>
</dbReference>
<feature type="binding site" evidence="5">
    <location>
        <position position="305"/>
    </location>
    <ligand>
        <name>FAD</name>
        <dbReference type="ChEBI" id="CHEBI:57692"/>
    </ligand>
</feature>
<dbReference type="EC" id="1.14.13.-" evidence="5"/>
<comment type="subcellular location">
    <subcellularLocation>
        <location evidence="5">Cytoplasm</location>
    </subcellularLocation>
</comment>
<dbReference type="InterPro" id="IPR002938">
    <property type="entry name" value="FAD-bd"/>
</dbReference>
<evidence type="ECO:0000256" key="2">
    <source>
        <dbReference type="ARBA" id="ARBA00022827"/>
    </source>
</evidence>
<evidence type="ECO:0000256" key="3">
    <source>
        <dbReference type="ARBA" id="ARBA00023002"/>
    </source>
</evidence>
<comment type="similarity">
    <text evidence="5">Belongs to the aromatic-ring hydroxylase family. TetX subfamily.</text>
</comment>
<feature type="domain" description="FAD-binding" evidence="6">
    <location>
        <begin position="8"/>
        <end position="360"/>
    </location>
</feature>